<evidence type="ECO:0000256" key="2">
    <source>
        <dbReference type="SAM" id="Coils"/>
    </source>
</evidence>
<evidence type="ECO:0000256" key="1">
    <source>
        <dbReference type="ARBA" id="ARBA00023054"/>
    </source>
</evidence>
<accession>A0AAD4LL23</accession>
<feature type="compositionally biased region" description="Low complexity" evidence="3">
    <location>
        <begin position="773"/>
        <end position="790"/>
    </location>
</feature>
<dbReference type="AlphaFoldDB" id="A0AAD4LL23"/>
<dbReference type="CDD" id="cd21044">
    <property type="entry name" value="Rab11BD_RAB3IP_like"/>
    <property type="match status" value="1"/>
</dbReference>
<dbReference type="InterPro" id="IPR009449">
    <property type="entry name" value="Sec2_N"/>
</dbReference>
<organism evidence="5 6">
    <name type="scientific">Lactarius akahatsu</name>
    <dbReference type="NCBI Taxonomy" id="416441"/>
    <lineage>
        <taxon>Eukaryota</taxon>
        <taxon>Fungi</taxon>
        <taxon>Dikarya</taxon>
        <taxon>Basidiomycota</taxon>
        <taxon>Agaricomycotina</taxon>
        <taxon>Agaricomycetes</taxon>
        <taxon>Russulales</taxon>
        <taxon>Russulaceae</taxon>
        <taxon>Lactarius</taxon>
    </lineage>
</organism>
<dbReference type="SUPFAM" id="SSF144284">
    <property type="entry name" value="Sec2 N-terminal region"/>
    <property type="match status" value="1"/>
</dbReference>
<dbReference type="GO" id="GO:0070319">
    <property type="term" value="C:Golgi to plasma membrane transport vesicle"/>
    <property type="evidence" value="ECO:0007669"/>
    <property type="project" value="TreeGrafter"/>
</dbReference>
<proteinExistence type="predicted"/>
<evidence type="ECO:0000259" key="4">
    <source>
        <dbReference type="Pfam" id="PF06428"/>
    </source>
</evidence>
<feature type="compositionally biased region" description="Basic and acidic residues" evidence="3">
    <location>
        <begin position="938"/>
        <end position="951"/>
    </location>
</feature>
<feature type="region of interest" description="Disordered" evidence="3">
    <location>
        <begin position="491"/>
        <end position="966"/>
    </location>
</feature>
<protein>
    <recommendedName>
        <fullName evidence="4">GDP/GTP exchange factor Sec2 N-terminal domain-containing protein</fullName>
    </recommendedName>
</protein>
<evidence type="ECO:0000313" key="6">
    <source>
        <dbReference type="Proteomes" id="UP001201163"/>
    </source>
</evidence>
<feature type="compositionally biased region" description="Low complexity" evidence="3">
    <location>
        <begin position="654"/>
        <end position="680"/>
    </location>
</feature>
<name>A0AAD4LL23_9AGAM</name>
<evidence type="ECO:0000256" key="3">
    <source>
        <dbReference type="SAM" id="MobiDB-lite"/>
    </source>
</evidence>
<feature type="compositionally biased region" description="Low complexity" evidence="3">
    <location>
        <begin position="832"/>
        <end position="841"/>
    </location>
</feature>
<feature type="compositionally biased region" description="Basic and acidic residues" evidence="3">
    <location>
        <begin position="538"/>
        <end position="553"/>
    </location>
</feature>
<keyword evidence="6" id="KW-1185">Reference proteome</keyword>
<feature type="compositionally biased region" description="Basic and acidic residues" evidence="3">
    <location>
        <begin position="898"/>
        <end position="913"/>
    </location>
</feature>
<dbReference type="GO" id="GO:0051286">
    <property type="term" value="C:cell tip"/>
    <property type="evidence" value="ECO:0007669"/>
    <property type="project" value="TreeGrafter"/>
</dbReference>
<dbReference type="EMBL" id="JAKELL010000014">
    <property type="protein sequence ID" value="KAH8994532.1"/>
    <property type="molecule type" value="Genomic_DNA"/>
</dbReference>
<dbReference type="Pfam" id="PF06428">
    <property type="entry name" value="Sec2p"/>
    <property type="match status" value="1"/>
</dbReference>
<feature type="region of interest" description="Disordered" evidence="3">
    <location>
        <begin position="186"/>
        <end position="205"/>
    </location>
</feature>
<dbReference type="Gene3D" id="6.10.140.910">
    <property type="match status" value="1"/>
</dbReference>
<feature type="compositionally biased region" description="Low complexity" evidence="3">
    <location>
        <begin position="694"/>
        <end position="718"/>
    </location>
</feature>
<reference evidence="5" key="1">
    <citation type="submission" date="2022-01" db="EMBL/GenBank/DDBJ databases">
        <title>Comparative genomics reveals a dynamic genome evolution in the ectomycorrhizal milk-cap (Lactarius) mushrooms.</title>
        <authorList>
            <consortium name="DOE Joint Genome Institute"/>
            <person name="Lebreton A."/>
            <person name="Tang N."/>
            <person name="Kuo A."/>
            <person name="LaButti K."/>
            <person name="Drula E."/>
            <person name="Barry K."/>
            <person name="Clum A."/>
            <person name="Lipzen A."/>
            <person name="Mousain D."/>
            <person name="Ng V."/>
            <person name="Wang R."/>
            <person name="Wang X."/>
            <person name="Dai Y."/>
            <person name="Henrissat B."/>
            <person name="Grigoriev I.V."/>
            <person name="Guerin-Laguette A."/>
            <person name="Yu F."/>
            <person name="Martin F.M."/>
        </authorList>
    </citation>
    <scope>NUCLEOTIDE SEQUENCE</scope>
    <source>
        <strain evidence="5">QP</strain>
    </source>
</reference>
<feature type="region of interest" description="Disordered" evidence="3">
    <location>
        <begin position="1"/>
        <end position="55"/>
    </location>
</feature>
<dbReference type="GO" id="GO:0006887">
    <property type="term" value="P:exocytosis"/>
    <property type="evidence" value="ECO:0007669"/>
    <property type="project" value="TreeGrafter"/>
</dbReference>
<comment type="caution">
    <text evidence="5">The sequence shown here is derived from an EMBL/GenBank/DDBJ whole genome shotgun (WGS) entry which is preliminary data.</text>
</comment>
<feature type="compositionally biased region" description="Low complexity" evidence="3">
    <location>
        <begin position="593"/>
        <end position="612"/>
    </location>
</feature>
<feature type="compositionally biased region" description="Basic and acidic residues" evidence="3">
    <location>
        <begin position="791"/>
        <end position="806"/>
    </location>
</feature>
<dbReference type="PANTHER" id="PTHR14430:SF0">
    <property type="entry name" value="SEC2P DOMAIN-CONTAINING PROTEIN"/>
    <property type="match status" value="1"/>
</dbReference>
<dbReference type="GO" id="GO:0005085">
    <property type="term" value="F:guanyl-nucleotide exchange factor activity"/>
    <property type="evidence" value="ECO:0007669"/>
    <property type="project" value="InterPro"/>
</dbReference>
<dbReference type="InterPro" id="IPR040351">
    <property type="entry name" value="RAB3IL/RAB3IP/Sec2"/>
</dbReference>
<evidence type="ECO:0000313" key="5">
    <source>
        <dbReference type="EMBL" id="KAH8994532.1"/>
    </source>
</evidence>
<feature type="coiled-coil region" evidence="2">
    <location>
        <begin position="60"/>
        <end position="94"/>
    </location>
</feature>
<dbReference type="PANTHER" id="PTHR14430">
    <property type="entry name" value="RABIN3-RELATED"/>
    <property type="match status" value="1"/>
</dbReference>
<feature type="domain" description="GDP/GTP exchange factor Sec2 N-terminal" evidence="4">
    <location>
        <begin position="89"/>
        <end position="220"/>
    </location>
</feature>
<keyword evidence="1 2" id="KW-0175">Coiled coil</keyword>
<sequence>MPPSLEDDATSNTTGAAAQSPEPQPHSNHHSPSSPNPEVRSKRAPPRKGSIDKDAQDLVISSLRTQVQDLVSQVTQLNNKLVKSYDRVSNLEDDLHVTSSSLRASSVKISQLELERSQHLSALDTGLLVEKSHVTSELTRLMEKATEEAARRGQAESAQAAIEKDLDDVSAALFNQANTMVAEARLGRARSERKAEDAERSLQEAEDAVRLMQQQLQSLQGEKEAAERSMDIMTAAMGKGKWIEQTPSPQTNEHLLLTSHVPYHEFLSFISHLRALRATYPQPPSIHSLLALPFVARLQLEDTDPTVRLDMASALNWLSRRLIIAAIQSGQLTIEPISTPIILASAASPQPPLAVNVVHGSNGSNLLSCGLCGHGIVPHTEQLTPTRTGYLSRANGTNFNTWSSSIFRKSSVSVPVSPSAPPSPPPYHDASSLPAQIYIFRLSEPAPGFPSALPLCTSGWCLARLRSTCTLWSFLRTNVLEKIWEEEVQPLPAPPPHREVASANVDKPPVPPRRRTKPGGFWGVASSFGLDRVPGWTESDKDKKVEPETEKRRFVAPPRRVASPQPISLTPPPLPSRNRSRPRTPAVEENAAGRRASTGTTSSSRDSRSSSSHRQGTPDSTKPEKSPTLSSLLISSPEDDPLNDGFLTPSDELAPATIASISSESSLEHSAPPESSHSTPVTTSAPLPDDADKAQIAPSAAAQSEAPAEPKPASVAPVQEEAPNAEDVVVHHDPSPASAVQLPGPPSRTGSPAPPPVPRRAARRAVPPPPPAARTASPAPAPEVSPAKVAEPNDHVKAETRTDPDTKANAPNSPEPDSPPKEERIEVAGPPTEAAESTSSKAEAEVLADAEPDSNKSETEEKHQPQPGEDRSPAAHRDRADLERTSTPQSPSDETDLEMLRKAAEERAAEKAHHPPPPPPRHPRPVRPTSAQSFPPEKSTHPPGKFDKPEEPAFAPDGTPYVGDGTWEERTWKELTRLREDAFWARVGRAQ</sequence>
<dbReference type="Proteomes" id="UP001201163">
    <property type="component" value="Unassembled WGS sequence"/>
</dbReference>
<feature type="compositionally biased region" description="Basic and acidic residues" evidence="3">
    <location>
        <begin position="853"/>
        <end position="884"/>
    </location>
</feature>
<gene>
    <name evidence="5" type="ORF">EDB92DRAFT_2113335</name>
</gene>